<dbReference type="EMBL" id="CAJVPU010000795">
    <property type="protein sequence ID" value="CAG8462251.1"/>
    <property type="molecule type" value="Genomic_DNA"/>
</dbReference>
<proteinExistence type="predicted"/>
<keyword evidence="2" id="KW-1185">Reference proteome</keyword>
<gene>
    <name evidence="1" type="ORF">DHETER_LOCUS1337</name>
</gene>
<sequence>MSNNQVPEEDKVTRYLYYPNEPKNIDSLICEWLFSDSGNYILARKT</sequence>
<protein>
    <submittedName>
        <fullName evidence="1">14347_t:CDS:1</fullName>
    </submittedName>
</protein>
<evidence type="ECO:0000313" key="1">
    <source>
        <dbReference type="EMBL" id="CAG8462251.1"/>
    </source>
</evidence>
<reference evidence="1" key="1">
    <citation type="submission" date="2021-06" db="EMBL/GenBank/DDBJ databases">
        <authorList>
            <person name="Kallberg Y."/>
            <person name="Tangrot J."/>
            <person name="Rosling A."/>
        </authorList>
    </citation>
    <scope>NUCLEOTIDE SEQUENCE</scope>
    <source>
        <strain evidence="1">IL203A</strain>
    </source>
</reference>
<accession>A0ACA9KC19</accession>
<comment type="caution">
    <text evidence="1">The sequence shown here is derived from an EMBL/GenBank/DDBJ whole genome shotgun (WGS) entry which is preliminary data.</text>
</comment>
<organism evidence="1 2">
    <name type="scientific">Dentiscutata heterogama</name>
    <dbReference type="NCBI Taxonomy" id="1316150"/>
    <lineage>
        <taxon>Eukaryota</taxon>
        <taxon>Fungi</taxon>
        <taxon>Fungi incertae sedis</taxon>
        <taxon>Mucoromycota</taxon>
        <taxon>Glomeromycotina</taxon>
        <taxon>Glomeromycetes</taxon>
        <taxon>Diversisporales</taxon>
        <taxon>Gigasporaceae</taxon>
        <taxon>Dentiscutata</taxon>
    </lineage>
</organism>
<name>A0ACA9KC19_9GLOM</name>
<dbReference type="Proteomes" id="UP000789702">
    <property type="component" value="Unassembled WGS sequence"/>
</dbReference>
<evidence type="ECO:0000313" key="2">
    <source>
        <dbReference type="Proteomes" id="UP000789702"/>
    </source>
</evidence>